<dbReference type="AlphaFoldDB" id="A0A087AHS9"/>
<dbReference type="EMBL" id="JGYV01000030">
    <property type="protein sequence ID" value="KFI58329.1"/>
    <property type="molecule type" value="Genomic_DNA"/>
</dbReference>
<evidence type="ECO:0000313" key="1">
    <source>
        <dbReference type="EMBL" id="KFI58329.1"/>
    </source>
</evidence>
<gene>
    <name evidence="1" type="ORF">BCUN_1930</name>
</gene>
<proteinExistence type="predicted"/>
<dbReference type="RefSeq" id="WP_033517488.1">
    <property type="nucleotide sequence ID" value="NZ_JGYV01000030.1"/>
</dbReference>
<evidence type="ECO:0000313" key="2">
    <source>
        <dbReference type="Proteomes" id="UP000029067"/>
    </source>
</evidence>
<sequence length="186" mass="21939">MKTITVNARQFDVVKLLGRGEHSYTFLVCAHNAPHRRYALKQMCYTPGVLHRVGEHVQSDIRDYRRLCELGVRVPTMMDVDMEAERILKQYVEGPTVYELIMADQMEDTYLEQVRQMARQLAKRHIDIDYFPANFAVEGGRLYYVDFQCREYTDERNFENYGLLYWSKSEKLLDYAAHHDVVISTV</sequence>
<protein>
    <recommendedName>
        <fullName evidence="3">Protein kinase</fullName>
    </recommendedName>
</protein>
<name>A0A087AHS9_9BIFI</name>
<evidence type="ECO:0008006" key="3">
    <source>
        <dbReference type="Google" id="ProtNLM"/>
    </source>
</evidence>
<dbReference type="OrthoDB" id="7863753at2"/>
<reference evidence="1 2" key="1">
    <citation type="submission" date="2014-03" db="EMBL/GenBank/DDBJ databases">
        <title>Genomics of Bifidobacteria.</title>
        <authorList>
            <person name="Ventura M."/>
            <person name="Milani C."/>
            <person name="Lugli G.A."/>
        </authorList>
    </citation>
    <scope>NUCLEOTIDE SEQUENCE [LARGE SCALE GENOMIC DNA]</scope>
    <source>
        <strain evidence="1 2">LMG 10738</strain>
    </source>
</reference>
<dbReference type="STRING" id="1688.BCUN_1930"/>
<dbReference type="InterPro" id="IPR011009">
    <property type="entry name" value="Kinase-like_dom_sf"/>
</dbReference>
<organism evidence="1 2">
    <name type="scientific">Bifidobacterium cuniculi</name>
    <dbReference type="NCBI Taxonomy" id="1688"/>
    <lineage>
        <taxon>Bacteria</taxon>
        <taxon>Bacillati</taxon>
        <taxon>Actinomycetota</taxon>
        <taxon>Actinomycetes</taxon>
        <taxon>Bifidobacteriales</taxon>
        <taxon>Bifidobacteriaceae</taxon>
        <taxon>Bifidobacterium</taxon>
    </lineage>
</organism>
<comment type="caution">
    <text evidence="1">The sequence shown here is derived from an EMBL/GenBank/DDBJ whole genome shotgun (WGS) entry which is preliminary data.</text>
</comment>
<dbReference type="Proteomes" id="UP000029067">
    <property type="component" value="Unassembled WGS sequence"/>
</dbReference>
<dbReference type="eggNOG" id="ENOG502ZA6P">
    <property type="taxonomic scope" value="Bacteria"/>
</dbReference>
<dbReference type="SUPFAM" id="SSF56112">
    <property type="entry name" value="Protein kinase-like (PK-like)"/>
    <property type="match status" value="1"/>
</dbReference>
<keyword evidence="2" id="KW-1185">Reference proteome</keyword>
<accession>A0A087AHS9</accession>